<dbReference type="Gene3D" id="1.10.10.10">
    <property type="entry name" value="Winged helix-like DNA-binding domain superfamily/Winged helix DNA-binding domain"/>
    <property type="match status" value="1"/>
</dbReference>
<protein>
    <submittedName>
        <fullName evidence="1">Winged helix-turn-helix DNA-binding protein</fullName>
    </submittedName>
</protein>
<proteinExistence type="predicted"/>
<evidence type="ECO:0000313" key="1">
    <source>
        <dbReference type="EMBL" id="USN14810.1"/>
    </source>
</evidence>
<dbReference type="SUPFAM" id="SSF46785">
    <property type="entry name" value="Winged helix' DNA-binding domain"/>
    <property type="match status" value="1"/>
</dbReference>
<accession>A0A9E7MRI4</accession>
<dbReference type="InterPro" id="IPR036388">
    <property type="entry name" value="WH-like_DNA-bd_sf"/>
</dbReference>
<gene>
    <name evidence="1" type="ORF">DOMOVOI_03360</name>
</gene>
<dbReference type="Proteomes" id="UP001057221">
    <property type="component" value="Segment"/>
</dbReference>
<dbReference type="InterPro" id="IPR036390">
    <property type="entry name" value="WH_DNA-bd_sf"/>
</dbReference>
<evidence type="ECO:0000313" key="2">
    <source>
        <dbReference type="Proteomes" id="UP001057221"/>
    </source>
</evidence>
<reference evidence="1 2" key="1">
    <citation type="submission" date="2022-05" db="EMBL/GenBank/DDBJ databases">
        <authorList>
            <person name="Friedrich I."/>
            <person name="Poehlein A."/>
            <person name="Schneider D."/>
            <person name="Hertel R."/>
            <person name="Daniel R."/>
        </authorList>
    </citation>
    <scope>NUCLEOTIDE SEQUENCE [LARGE SCALE GENOMIC DNA]</scope>
</reference>
<keyword evidence="1" id="KW-0238">DNA-binding</keyword>
<keyword evidence="2" id="KW-1185">Reference proteome</keyword>
<dbReference type="EMBL" id="ON529855">
    <property type="protein sequence ID" value="USN14810.1"/>
    <property type="molecule type" value="Genomic_DNA"/>
</dbReference>
<name>A0A9E7MRI4_9CAUD</name>
<sequence>MNAHVNSIYAYEVHDHKGTKAAVLGALSAAGSRGLCCEELEDRLGDAHNTISAACTHLRKGYAGAPLICWTGQKVRTRSGRSAGRMRLVLAGEIVAAEPVKKRLPRSSSSSSVFTNGNANSAAAARSMTGAAQAQEVKVLDALLINRTADQIAMVTGLRPQSVTARLRALKARGLVRETGATRMTRKNRPAAVLERVTPMLGLTH</sequence>
<organism evidence="1 2">
    <name type="scientific">Brevundimonas phage vB_BpoS-Domovoi</name>
    <dbReference type="NCBI Taxonomy" id="2948598"/>
    <lineage>
        <taxon>Viruses</taxon>
        <taxon>Duplodnaviria</taxon>
        <taxon>Heunggongvirae</taxon>
        <taxon>Uroviricota</taxon>
        <taxon>Caudoviricetes</taxon>
        <taxon>Jeanschmidtviridae</taxon>
        <taxon>Marchewkavirus</taxon>
        <taxon>Marchewkavirus domovoi</taxon>
    </lineage>
</organism>
<dbReference type="GO" id="GO:0003677">
    <property type="term" value="F:DNA binding"/>
    <property type="evidence" value="ECO:0007669"/>
    <property type="project" value="UniProtKB-KW"/>
</dbReference>